<keyword evidence="2 6" id="KW-0812">Transmembrane</keyword>
<dbReference type="InterPro" id="IPR004776">
    <property type="entry name" value="Mem_transp_PIN-like"/>
</dbReference>
<feature type="transmembrane region" description="Helical" evidence="6">
    <location>
        <begin position="149"/>
        <end position="167"/>
    </location>
</feature>
<feature type="region of interest" description="Disordered" evidence="5">
    <location>
        <begin position="192"/>
        <end position="226"/>
    </location>
</feature>
<protein>
    <submittedName>
        <fullName evidence="7">Membrane transport protein-domain-containing protein</fullName>
    </submittedName>
</protein>
<feature type="compositionally biased region" description="Low complexity" evidence="5">
    <location>
        <begin position="345"/>
        <end position="360"/>
    </location>
</feature>
<feature type="transmembrane region" description="Helical" evidence="6">
    <location>
        <begin position="593"/>
        <end position="617"/>
    </location>
</feature>
<evidence type="ECO:0000256" key="2">
    <source>
        <dbReference type="ARBA" id="ARBA00022692"/>
    </source>
</evidence>
<dbReference type="STRING" id="64571.A0A1Y2GNK0"/>
<accession>A0A1Y2GNK0</accession>
<sequence length="620" mass="66951">MDWIVLTTAAGEAVSQVLIVVACGVILSRNGYLSQPAQKAISKVNLYFMTPCLMFTKIASTISWTQFKAYWPIPVFYCLFSSISWLVAKIGSRLLGFSKDEEKFVIASVLFSNTNSLPMALMQSLAFSAAGEHLLRDENDTKADVAARGISYILFYAIFGNLVRWSYGFSLLVPRDKTKEEETDYNEQLPPSVVINVDPSTSRRTDATASTLHPSYNGAGPDDPAATPTLQTFKPAPINTSYLHPTYANSSAPSPALSVKSATKSVLMRATSTVNERLRQVLTPPLTTALIALFIGLVPALHHLFMSPQSVVYRFLIRPIESCGDAAIPMILLCLGAQVVHFASSSSSPSPSPSSSSSSSNDNITTNILSSSEAVAPKQSKSRGKAPQGSSPPPQTGLGIYASTSQDDSSSDEERNPALLSVHKTYNTTPTSKQAPYGNGIATAQSNASSSATLLHFHQPSDQGRPSFRSTAISDDSDNEDADEALPLLKSSPTQSSPSPRFQDTVAIKASGASNYRIPWIKPIPFVLFARMIVVPVLCLPAVIFHPDHLSPILTMDPTFSLALVLLVAAPTAINTIQMCQIKGFFEMEMASVLFWSYCIFGIPCILGWSLVGLWVAERE</sequence>
<evidence type="ECO:0000256" key="4">
    <source>
        <dbReference type="ARBA" id="ARBA00023136"/>
    </source>
</evidence>
<evidence type="ECO:0000256" key="3">
    <source>
        <dbReference type="ARBA" id="ARBA00022989"/>
    </source>
</evidence>
<dbReference type="AlphaFoldDB" id="A0A1Y2GNK0"/>
<gene>
    <name evidence="7" type="ORF">BCR41DRAFT_354353</name>
</gene>
<keyword evidence="4 6" id="KW-0472">Membrane</keyword>
<feature type="transmembrane region" description="Helical" evidence="6">
    <location>
        <begin position="526"/>
        <end position="547"/>
    </location>
</feature>
<comment type="caution">
    <text evidence="7">The sequence shown here is derived from an EMBL/GenBank/DDBJ whole genome shotgun (WGS) entry which is preliminary data.</text>
</comment>
<dbReference type="GO" id="GO:0016020">
    <property type="term" value="C:membrane"/>
    <property type="evidence" value="ECO:0007669"/>
    <property type="project" value="UniProtKB-SubCell"/>
</dbReference>
<feature type="transmembrane region" description="Helical" evidence="6">
    <location>
        <begin position="104"/>
        <end position="129"/>
    </location>
</feature>
<feature type="transmembrane region" description="Helical" evidence="6">
    <location>
        <begin position="70"/>
        <end position="92"/>
    </location>
</feature>
<feature type="compositionally biased region" description="Polar residues" evidence="5">
    <location>
        <begin position="460"/>
        <end position="473"/>
    </location>
</feature>
<proteinExistence type="predicted"/>
<dbReference type="OrthoDB" id="191139at2759"/>
<dbReference type="PANTHER" id="PTHR31794">
    <property type="entry name" value="AUXIN EFFLUX TRANSPORTER FAMILY PROTEIN (EUROFUNG)"/>
    <property type="match status" value="1"/>
</dbReference>
<evidence type="ECO:0000313" key="7">
    <source>
        <dbReference type="EMBL" id="ORZ14937.1"/>
    </source>
</evidence>
<name>A0A1Y2GNK0_9FUNG</name>
<dbReference type="PANTHER" id="PTHR31794:SF2">
    <property type="entry name" value="AUXIN EFFLUX TRANSPORTER FAMILY PROTEIN (EUROFUNG)"/>
    <property type="match status" value="1"/>
</dbReference>
<dbReference type="GO" id="GO:0005783">
    <property type="term" value="C:endoplasmic reticulum"/>
    <property type="evidence" value="ECO:0007669"/>
    <property type="project" value="TreeGrafter"/>
</dbReference>
<keyword evidence="3 6" id="KW-1133">Transmembrane helix</keyword>
<feature type="region of interest" description="Disordered" evidence="5">
    <location>
        <begin position="457"/>
        <end position="483"/>
    </location>
</feature>
<dbReference type="Pfam" id="PF03547">
    <property type="entry name" value="Mem_trans"/>
    <property type="match status" value="2"/>
</dbReference>
<dbReference type="EMBL" id="MCFF01000020">
    <property type="protein sequence ID" value="ORZ14937.1"/>
    <property type="molecule type" value="Genomic_DNA"/>
</dbReference>
<feature type="transmembrane region" description="Helical" evidence="6">
    <location>
        <begin position="559"/>
        <end position="581"/>
    </location>
</feature>
<dbReference type="GeneID" id="33566147"/>
<feature type="transmembrane region" description="Helical" evidence="6">
    <location>
        <begin position="286"/>
        <end position="306"/>
    </location>
</feature>
<dbReference type="InParanoid" id="A0A1Y2GNK0"/>
<feature type="transmembrane region" description="Helical" evidence="6">
    <location>
        <begin position="13"/>
        <end position="32"/>
    </location>
</feature>
<dbReference type="FunCoup" id="A0A1Y2GNK0">
    <property type="interactions" value="31"/>
</dbReference>
<keyword evidence="8" id="KW-1185">Reference proteome</keyword>
<reference evidence="7 8" key="1">
    <citation type="submission" date="2016-07" db="EMBL/GenBank/DDBJ databases">
        <title>Pervasive Adenine N6-methylation of Active Genes in Fungi.</title>
        <authorList>
            <consortium name="DOE Joint Genome Institute"/>
            <person name="Mondo S.J."/>
            <person name="Dannebaum R.O."/>
            <person name="Kuo R.C."/>
            <person name="Labutti K."/>
            <person name="Haridas S."/>
            <person name="Kuo A."/>
            <person name="Salamov A."/>
            <person name="Ahrendt S.R."/>
            <person name="Lipzen A."/>
            <person name="Sullivan W."/>
            <person name="Andreopoulos W.B."/>
            <person name="Clum A."/>
            <person name="Lindquist E."/>
            <person name="Daum C."/>
            <person name="Ramamoorthy G.K."/>
            <person name="Gryganskyi A."/>
            <person name="Culley D."/>
            <person name="Magnuson J.K."/>
            <person name="James T.Y."/>
            <person name="O'Malley M.A."/>
            <person name="Stajich J.E."/>
            <person name="Spatafora J.W."/>
            <person name="Visel A."/>
            <person name="Grigoriev I.V."/>
        </authorList>
    </citation>
    <scope>NUCLEOTIDE SEQUENCE [LARGE SCALE GENOMIC DNA]</scope>
    <source>
        <strain evidence="7 8">NRRL 3116</strain>
    </source>
</reference>
<feature type="transmembrane region" description="Helical" evidence="6">
    <location>
        <begin position="326"/>
        <end position="344"/>
    </location>
</feature>
<evidence type="ECO:0000256" key="1">
    <source>
        <dbReference type="ARBA" id="ARBA00004141"/>
    </source>
</evidence>
<feature type="region of interest" description="Disordered" evidence="5">
    <location>
        <begin position="345"/>
        <end position="444"/>
    </location>
</feature>
<evidence type="ECO:0000313" key="8">
    <source>
        <dbReference type="Proteomes" id="UP000193648"/>
    </source>
</evidence>
<evidence type="ECO:0000256" key="5">
    <source>
        <dbReference type="SAM" id="MobiDB-lite"/>
    </source>
</evidence>
<dbReference type="Proteomes" id="UP000193648">
    <property type="component" value="Unassembled WGS sequence"/>
</dbReference>
<dbReference type="RefSeq" id="XP_021881069.1">
    <property type="nucleotide sequence ID" value="XM_022024303.1"/>
</dbReference>
<feature type="compositionally biased region" description="Polar residues" evidence="5">
    <location>
        <begin position="424"/>
        <end position="434"/>
    </location>
</feature>
<feature type="transmembrane region" description="Helical" evidence="6">
    <location>
        <begin position="44"/>
        <end position="64"/>
    </location>
</feature>
<comment type="subcellular location">
    <subcellularLocation>
        <location evidence="1">Membrane</location>
        <topology evidence="1">Multi-pass membrane protein</topology>
    </subcellularLocation>
</comment>
<feature type="compositionally biased region" description="Polar residues" evidence="5">
    <location>
        <begin position="361"/>
        <end position="373"/>
    </location>
</feature>
<organism evidence="7 8">
    <name type="scientific">Lobosporangium transversale</name>
    <dbReference type="NCBI Taxonomy" id="64571"/>
    <lineage>
        <taxon>Eukaryota</taxon>
        <taxon>Fungi</taxon>
        <taxon>Fungi incertae sedis</taxon>
        <taxon>Mucoromycota</taxon>
        <taxon>Mortierellomycotina</taxon>
        <taxon>Mortierellomycetes</taxon>
        <taxon>Mortierellales</taxon>
        <taxon>Mortierellaceae</taxon>
        <taxon>Lobosporangium</taxon>
    </lineage>
</organism>
<evidence type="ECO:0000256" key="6">
    <source>
        <dbReference type="SAM" id="Phobius"/>
    </source>
</evidence>
<dbReference type="GO" id="GO:0055085">
    <property type="term" value="P:transmembrane transport"/>
    <property type="evidence" value="ECO:0007669"/>
    <property type="project" value="InterPro"/>
</dbReference>